<protein>
    <recommendedName>
        <fullName evidence="2">F-box domain-containing protein</fullName>
    </recommendedName>
</protein>
<organism evidence="1">
    <name type="scientific">viral metagenome</name>
    <dbReference type="NCBI Taxonomy" id="1070528"/>
    <lineage>
        <taxon>unclassified sequences</taxon>
        <taxon>metagenomes</taxon>
        <taxon>organismal metagenomes</taxon>
    </lineage>
</organism>
<reference evidence="1" key="1">
    <citation type="journal article" date="2020" name="Nature">
        <title>Giant virus diversity and host interactions through global metagenomics.</title>
        <authorList>
            <person name="Schulz F."/>
            <person name="Roux S."/>
            <person name="Paez-Espino D."/>
            <person name="Jungbluth S."/>
            <person name="Walsh D.A."/>
            <person name="Denef V.J."/>
            <person name="McMahon K.D."/>
            <person name="Konstantinidis K.T."/>
            <person name="Eloe-Fadrosh E.A."/>
            <person name="Kyrpides N.C."/>
            <person name="Woyke T."/>
        </authorList>
    </citation>
    <scope>NUCLEOTIDE SEQUENCE</scope>
    <source>
        <strain evidence="1">GVMAG-M-3300020192-26</strain>
    </source>
</reference>
<dbReference type="PANTHER" id="PTHR32134:SF173">
    <property type="entry name" value="FNIP REPEAT-CONTAINING PROTEIN-RELATED"/>
    <property type="match status" value="1"/>
</dbReference>
<sequence length="269" mass="30916">MLALSTDIILEISNYLSDKEKIRLTTTCKLFNKLRHQMTYHRKIKLSKIRHLPYFNNFESVILSDETSKFPKAVKRIEISGISIQLRSLFERIPSSVTHLAFNKNFRAQINIPIPKSITHLTFNKYFDNPIVGIISSSVTYLTFGQYFNQSIKGNIPNSVTHLKFGLDFNQPIENSIPQLVTHLTFGYFFDQPIANNLPQSITHLKFGTLFNQPVANNLPQSITHLKFGTLFNQPLEGIPTSIVEIIITSFYHKAIDKQIESKIKRTFL</sequence>
<dbReference type="InterPro" id="IPR051251">
    <property type="entry name" value="STK_FNIP-Repeat"/>
</dbReference>
<name>A0A6C0CAG4_9ZZZZ</name>
<dbReference type="PANTHER" id="PTHR32134">
    <property type="entry name" value="FNIP REPEAT-CONTAINING PROTEIN"/>
    <property type="match status" value="1"/>
</dbReference>
<evidence type="ECO:0000313" key="1">
    <source>
        <dbReference type="EMBL" id="QHT00659.1"/>
    </source>
</evidence>
<dbReference type="EMBL" id="MN739357">
    <property type="protein sequence ID" value="QHT00659.1"/>
    <property type="molecule type" value="Genomic_DNA"/>
</dbReference>
<accession>A0A6C0CAG4</accession>
<dbReference type="InterPro" id="IPR032675">
    <property type="entry name" value="LRR_dom_sf"/>
</dbReference>
<proteinExistence type="predicted"/>
<dbReference type="Pfam" id="PF05725">
    <property type="entry name" value="FNIP"/>
    <property type="match status" value="4"/>
</dbReference>
<evidence type="ECO:0008006" key="2">
    <source>
        <dbReference type="Google" id="ProtNLM"/>
    </source>
</evidence>
<dbReference type="InterPro" id="IPR008615">
    <property type="entry name" value="FNIP"/>
</dbReference>
<dbReference type="Gene3D" id="3.80.10.10">
    <property type="entry name" value="Ribonuclease Inhibitor"/>
    <property type="match status" value="1"/>
</dbReference>
<dbReference type="AlphaFoldDB" id="A0A6C0CAG4"/>
<dbReference type="CDD" id="cd09917">
    <property type="entry name" value="F-box_SF"/>
    <property type="match status" value="1"/>
</dbReference>